<dbReference type="RefSeq" id="WP_138488287.1">
    <property type="nucleotide sequence ID" value="NZ_JAFBWU010000013.1"/>
</dbReference>
<dbReference type="EMBL" id="JAFBXF010000013">
    <property type="protein sequence ID" value="MBM2418819.1"/>
    <property type="molecule type" value="Genomic_DNA"/>
</dbReference>
<dbReference type="EMBL" id="JAFBXE010000013">
    <property type="protein sequence ID" value="MBM2414149.1"/>
    <property type="molecule type" value="Genomic_DNA"/>
</dbReference>
<feature type="binding site" evidence="6">
    <location>
        <position position="145"/>
    </location>
    <ligand>
        <name>Mg(2+)</name>
        <dbReference type="ChEBI" id="CHEBI:18420"/>
    </ligand>
</feature>
<evidence type="ECO:0000256" key="1">
    <source>
        <dbReference type="ARBA" id="ARBA00001946"/>
    </source>
</evidence>
<evidence type="ECO:0000313" key="10">
    <source>
        <dbReference type="Proteomes" id="UP000755667"/>
    </source>
</evidence>
<dbReference type="SUPFAM" id="SSF51621">
    <property type="entry name" value="Phosphoenolpyruvate/pyruvate domain"/>
    <property type="match status" value="1"/>
</dbReference>
<dbReference type="GO" id="GO:0000287">
    <property type="term" value="F:magnesium ion binding"/>
    <property type="evidence" value="ECO:0007669"/>
    <property type="project" value="TreeGrafter"/>
</dbReference>
<feature type="binding site" evidence="5">
    <location>
        <position position="118"/>
    </location>
    <ligand>
        <name>substrate</name>
    </ligand>
</feature>
<dbReference type="Pfam" id="PF03328">
    <property type="entry name" value="HpcH_HpaI"/>
    <property type="match status" value="1"/>
</dbReference>
<name>A0A9Q2NUM7_9RHOB</name>
<feature type="binding site" evidence="5">
    <location>
        <position position="63"/>
    </location>
    <ligand>
        <name>substrate</name>
    </ligand>
</feature>
<proteinExistence type="inferred from homology"/>
<reference evidence="8 11" key="1">
    <citation type="submission" date="2021-01" db="EMBL/GenBank/DDBJ databases">
        <title>Diatom-associated Roseobacters Show Island Model of Population Structure.</title>
        <authorList>
            <person name="Qu L."/>
            <person name="Feng X."/>
            <person name="Chen Y."/>
            <person name="Li L."/>
            <person name="Wang X."/>
            <person name="Hu Z."/>
            <person name="Wang H."/>
            <person name="Luo H."/>
        </authorList>
    </citation>
    <scope>NUCLEOTIDE SEQUENCE</scope>
    <source>
        <strain evidence="9 11">CC28-63</strain>
        <strain evidence="8">CC28-69</strain>
    </source>
</reference>
<dbReference type="GO" id="GO:0003824">
    <property type="term" value="F:catalytic activity"/>
    <property type="evidence" value="ECO:0007669"/>
    <property type="project" value="InterPro"/>
</dbReference>
<keyword evidence="4 6" id="KW-0460">Magnesium</keyword>
<evidence type="ECO:0000256" key="2">
    <source>
        <dbReference type="ARBA" id="ARBA00005568"/>
    </source>
</evidence>
<feature type="domain" description="HpcH/HpaI aldolase/citrate lyase" evidence="7">
    <location>
        <begin position="2"/>
        <end position="213"/>
    </location>
</feature>
<comment type="similarity">
    <text evidence="2">Belongs to the HpcH/HpaI aldolase family.</text>
</comment>
<dbReference type="InterPro" id="IPR005000">
    <property type="entry name" value="Aldolase/citrate-lyase_domain"/>
</dbReference>
<evidence type="ECO:0000313" key="9">
    <source>
        <dbReference type="EMBL" id="MBM2418819.1"/>
    </source>
</evidence>
<sequence>MQSILFVPADREKLFAKAAAGAASVVCLDLEDGVAASAKDLARGQFAEAVATLKAAGKKIALRLNADLDQISFDLAVFTVDVDYVVVPKAGSYQILSDISNAIFKKTGKVIEIIALIENATGLHDLEMGGRLPASVKALAIGTEDFAADLGVNPASSVIAEAFNRMALLAARCEVALLGYPGSIAEIKDIKAFAETVRRGKTVGAIGGFAIHPAQVAVLNDIFVLSPEEEAAATRIVDAFEVALANGQGAISLDGRMIDMPVYLAAKKKLLLRG</sequence>
<accession>A0A9Q2NUM7</accession>
<organism evidence="8 10">
    <name type="scientific">Marivita cryptomonadis</name>
    <dbReference type="NCBI Taxonomy" id="505252"/>
    <lineage>
        <taxon>Bacteria</taxon>
        <taxon>Pseudomonadati</taxon>
        <taxon>Pseudomonadota</taxon>
        <taxon>Alphaproteobacteria</taxon>
        <taxon>Rhodobacterales</taxon>
        <taxon>Roseobacteraceae</taxon>
        <taxon>Marivita</taxon>
    </lineage>
</organism>
<keyword evidence="3 6" id="KW-0479">Metal-binding</keyword>
<dbReference type="PIRSF" id="PIRSF015582">
    <property type="entry name" value="Cit_lyase_B"/>
    <property type="match status" value="1"/>
</dbReference>
<dbReference type="GO" id="GO:0006107">
    <property type="term" value="P:oxaloacetate metabolic process"/>
    <property type="evidence" value="ECO:0007669"/>
    <property type="project" value="TreeGrafter"/>
</dbReference>
<dbReference type="InterPro" id="IPR011206">
    <property type="entry name" value="Citrate_lyase_beta/mcl1/mcl2"/>
</dbReference>
<dbReference type="Proteomes" id="UP000755667">
    <property type="component" value="Unassembled WGS sequence"/>
</dbReference>
<evidence type="ECO:0000259" key="7">
    <source>
        <dbReference type="Pfam" id="PF03328"/>
    </source>
</evidence>
<evidence type="ECO:0000256" key="3">
    <source>
        <dbReference type="ARBA" id="ARBA00022723"/>
    </source>
</evidence>
<evidence type="ECO:0000256" key="6">
    <source>
        <dbReference type="PIRSR" id="PIRSR015582-2"/>
    </source>
</evidence>
<protein>
    <recommendedName>
        <fullName evidence="7">HpcH/HpaI aldolase/citrate lyase domain-containing protein</fullName>
    </recommendedName>
</protein>
<dbReference type="Proteomes" id="UP000809440">
    <property type="component" value="Unassembled WGS sequence"/>
</dbReference>
<comment type="cofactor">
    <cofactor evidence="1">
        <name>Mg(2+)</name>
        <dbReference type="ChEBI" id="CHEBI:18420"/>
    </cofactor>
</comment>
<dbReference type="PANTHER" id="PTHR32308:SF0">
    <property type="entry name" value="HPCH_HPAI ALDOLASE_CITRATE LYASE DOMAIN-CONTAINING PROTEIN"/>
    <property type="match status" value="1"/>
</dbReference>
<dbReference type="InterPro" id="IPR040442">
    <property type="entry name" value="Pyrv_kinase-like_dom_sf"/>
</dbReference>
<dbReference type="PANTHER" id="PTHR32308">
    <property type="entry name" value="LYASE BETA SUBUNIT, PUTATIVE (AFU_ORTHOLOGUE AFUA_4G13030)-RELATED"/>
    <property type="match status" value="1"/>
</dbReference>
<evidence type="ECO:0000313" key="11">
    <source>
        <dbReference type="Proteomes" id="UP000809440"/>
    </source>
</evidence>
<dbReference type="Gene3D" id="3.20.20.60">
    <property type="entry name" value="Phosphoenolpyruvate-binding domains"/>
    <property type="match status" value="1"/>
</dbReference>
<gene>
    <name evidence="8" type="ORF">JQX41_17655</name>
    <name evidence="9" type="ORF">JQX48_17670</name>
</gene>
<evidence type="ECO:0000313" key="8">
    <source>
        <dbReference type="EMBL" id="MBM2414149.1"/>
    </source>
</evidence>
<dbReference type="InterPro" id="IPR015813">
    <property type="entry name" value="Pyrv/PenolPyrv_kinase-like_dom"/>
</dbReference>
<dbReference type="AlphaFoldDB" id="A0A9Q2NUM7"/>
<evidence type="ECO:0000256" key="4">
    <source>
        <dbReference type="ARBA" id="ARBA00022842"/>
    </source>
</evidence>
<keyword evidence="11" id="KW-1185">Reference proteome</keyword>
<evidence type="ECO:0000256" key="5">
    <source>
        <dbReference type="PIRSR" id="PIRSR015582-1"/>
    </source>
</evidence>
<comment type="caution">
    <text evidence="8">The sequence shown here is derived from an EMBL/GenBank/DDBJ whole genome shotgun (WGS) entry which is preliminary data.</text>
</comment>
<feature type="binding site" evidence="6">
    <location>
        <position position="118"/>
    </location>
    <ligand>
        <name>Mg(2+)</name>
        <dbReference type="ChEBI" id="CHEBI:18420"/>
    </ligand>
</feature>